<dbReference type="OrthoDB" id="10039566at2759"/>
<dbReference type="Pfam" id="PF12505">
    <property type="entry name" value="DUF3712"/>
    <property type="match status" value="1"/>
</dbReference>
<reference evidence="3" key="1">
    <citation type="submission" date="2022-11" db="EMBL/GenBank/DDBJ databases">
        <authorList>
            <person name="Petersen C."/>
        </authorList>
    </citation>
    <scope>NUCLEOTIDE SEQUENCE</scope>
    <source>
        <strain evidence="3">IBT 30761</strain>
    </source>
</reference>
<evidence type="ECO:0000313" key="4">
    <source>
        <dbReference type="Proteomes" id="UP001149074"/>
    </source>
</evidence>
<gene>
    <name evidence="3" type="ORF">N7532_010966</name>
</gene>
<dbReference type="GeneID" id="81362436"/>
<evidence type="ECO:0000256" key="2">
    <source>
        <dbReference type="SAM" id="Phobius"/>
    </source>
</evidence>
<comment type="caution">
    <text evidence="3">The sequence shown here is derived from an EMBL/GenBank/DDBJ whole genome shotgun (WGS) entry which is preliminary data.</text>
</comment>
<organism evidence="3 4">
    <name type="scientific">Penicillium argentinense</name>
    <dbReference type="NCBI Taxonomy" id="1131581"/>
    <lineage>
        <taxon>Eukaryota</taxon>
        <taxon>Fungi</taxon>
        <taxon>Dikarya</taxon>
        <taxon>Ascomycota</taxon>
        <taxon>Pezizomycotina</taxon>
        <taxon>Eurotiomycetes</taxon>
        <taxon>Eurotiomycetidae</taxon>
        <taxon>Eurotiales</taxon>
        <taxon>Aspergillaceae</taxon>
        <taxon>Penicillium</taxon>
    </lineage>
</organism>
<proteinExistence type="predicted"/>
<dbReference type="AlphaFoldDB" id="A0A9W9EQV8"/>
<evidence type="ECO:0000256" key="1">
    <source>
        <dbReference type="SAM" id="MobiDB-lite"/>
    </source>
</evidence>
<dbReference type="InterPro" id="IPR046368">
    <property type="entry name" value="Tag1"/>
</dbReference>
<feature type="transmembrane region" description="Helical" evidence="2">
    <location>
        <begin position="69"/>
        <end position="96"/>
    </location>
</feature>
<feature type="compositionally biased region" description="Polar residues" evidence="1">
    <location>
        <begin position="9"/>
        <end position="19"/>
    </location>
</feature>
<dbReference type="GO" id="GO:0000329">
    <property type="term" value="C:fungal-type vacuole membrane"/>
    <property type="evidence" value="ECO:0007669"/>
    <property type="project" value="InterPro"/>
</dbReference>
<dbReference type="InterPro" id="IPR022185">
    <property type="entry name" value="DUF3712"/>
</dbReference>
<sequence>MGSEKKRTSTISNNRNLSASGEAFHDRKLAQSEPDLEHVENMDSHDNPKSPTRIKQAQLKLHKHWRRFWCCYLVAVVIFLAIFLPVFFLVAIPAIAQRIVDDTDLPIYGAQILNPKPDRVSFTLHTSLDVPLGLRIRTDPFDLRLFDRNISPTDPYITVGLPTYSLKGKTDMIITRNDTRILNQGQFVETLTRAVYNEKFTLSAKGSTVGHLGALKAPLTLNKDVELNGLNKLSGFSIQSARLLFPNESNGNNLVGTANLPNHSVFTFALGNVTLNLKSVNLTIGQATIENVVLRPGNNPVSLKGTLDIDTVLDNLEDMLAAQKSALEDGDVELSASGNSTVYDGIHIDYYEEILNNLTLTTRIPILEVLGDTLQGLLDNKNSSLGNVLRNVTSILGDLTASSDISNAARSLRVLI</sequence>
<accession>A0A9W9EQV8</accession>
<reference evidence="3" key="2">
    <citation type="journal article" date="2023" name="IMA Fungus">
        <title>Comparative genomic study of the Penicillium genus elucidates a diverse pangenome and 15 lateral gene transfer events.</title>
        <authorList>
            <person name="Petersen C."/>
            <person name="Sorensen T."/>
            <person name="Nielsen M.R."/>
            <person name="Sondergaard T.E."/>
            <person name="Sorensen J.L."/>
            <person name="Fitzpatrick D.A."/>
            <person name="Frisvad J.C."/>
            <person name="Nielsen K.L."/>
        </authorList>
    </citation>
    <scope>NUCLEOTIDE SEQUENCE</scope>
    <source>
        <strain evidence="3">IBT 30761</strain>
    </source>
</reference>
<dbReference type="PANTHER" id="PTHR35895">
    <property type="entry name" value="CHROMOSOME 16, WHOLE GENOME SHOTGUN SEQUENCE"/>
    <property type="match status" value="1"/>
</dbReference>
<protein>
    <submittedName>
        <fullName evidence="3">Uncharacterized protein</fullName>
    </submittedName>
</protein>
<dbReference type="Proteomes" id="UP001149074">
    <property type="component" value="Unassembled WGS sequence"/>
</dbReference>
<evidence type="ECO:0000313" key="3">
    <source>
        <dbReference type="EMBL" id="KAJ5086195.1"/>
    </source>
</evidence>
<keyword evidence="2" id="KW-0472">Membrane</keyword>
<keyword evidence="4" id="KW-1185">Reference proteome</keyword>
<keyword evidence="2" id="KW-0812">Transmembrane</keyword>
<dbReference type="PANTHER" id="PTHR35895:SF2">
    <property type="match status" value="1"/>
</dbReference>
<name>A0A9W9EQV8_9EURO</name>
<feature type="region of interest" description="Disordered" evidence="1">
    <location>
        <begin position="1"/>
        <end position="24"/>
    </location>
</feature>
<dbReference type="EMBL" id="JAPQKI010000010">
    <property type="protein sequence ID" value="KAJ5086195.1"/>
    <property type="molecule type" value="Genomic_DNA"/>
</dbReference>
<keyword evidence="2" id="KW-1133">Transmembrane helix</keyword>
<dbReference type="RefSeq" id="XP_056470873.1">
    <property type="nucleotide sequence ID" value="XM_056623457.1"/>
</dbReference>